<dbReference type="AlphaFoldDB" id="A0A6J5FMN8"/>
<dbReference type="InterPro" id="IPR001173">
    <property type="entry name" value="Glyco_trans_2-like"/>
</dbReference>
<sequence length="270" mass="29935">MSDGLSPTRPSGTPQATLSVIVVAMNEAHDIRDCLESVRGLAMETIVFDSGSTDGTPNICRELGARVFETDWPGDGPQKNRALAEARGDWVICLDADERLSPELRAELERLLAEGTTHAAFSTPRRSSFCGRFMKHSGWWPDRIERLFRRGSARFTDVRTHTHLEIQGTIGRLDGPIIHISIPDLHEALEKTNAYSTAGALTMAEDGKRSSLAKALGKGFWAFFRTWVLRAGFLDGAEGLMLAINNAETTYYRYVKLALLTRDGKVAKRR</sequence>
<evidence type="ECO:0000256" key="1">
    <source>
        <dbReference type="ARBA" id="ARBA00038494"/>
    </source>
</evidence>
<name>A0A6J5FMN8_9BURK</name>
<keyword evidence="4" id="KW-1185">Reference proteome</keyword>
<dbReference type="EMBL" id="CADIKL010000005">
    <property type="protein sequence ID" value="CAB3781470.1"/>
    <property type="molecule type" value="Genomic_DNA"/>
</dbReference>
<organism evidence="3 4">
    <name type="scientific">Paraburkholderia caffeinitolerans</name>
    <dbReference type="NCBI Taxonomy" id="1723730"/>
    <lineage>
        <taxon>Bacteria</taxon>
        <taxon>Pseudomonadati</taxon>
        <taxon>Pseudomonadota</taxon>
        <taxon>Betaproteobacteria</taxon>
        <taxon>Burkholderiales</taxon>
        <taxon>Burkholderiaceae</taxon>
        <taxon>Paraburkholderia</taxon>
    </lineage>
</organism>
<protein>
    <recommendedName>
        <fullName evidence="2">Glycosyltransferase 2-like domain-containing protein</fullName>
    </recommendedName>
</protein>
<evidence type="ECO:0000313" key="4">
    <source>
        <dbReference type="Proteomes" id="UP000494119"/>
    </source>
</evidence>
<dbReference type="InterPro" id="IPR029044">
    <property type="entry name" value="Nucleotide-diphossugar_trans"/>
</dbReference>
<dbReference type="Proteomes" id="UP000494119">
    <property type="component" value="Unassembled WGS sequence"/>
</dbReference>
<reference evidence="3 4" key="1">
    <citation type="submission" date="2020-04" db="EMBL/GenBank/DDBJ databases">
        <authorList>
            <person name="De Canck E."/>
        </authorList>
    </citation>
    <scope>NUCLEOTIDE SEQUENCE [LARGE SCALE GENOMIC DNA]</scope>
    <source>
        <strain evidence="3 4">LMG 28688</strain>
    </source>
</reference>
<dbReference type="RefSeq" id="WP_129561549.1">
    <property type="nucleotide sequence ID" value="NZ_CADIKL010000005.1"/>
</dbReference>
<dbReference type="Pfam" id="PF00535">
    <property type="entry name" value="Glycos_transf_2"/>
    <property type="match status" value="1"/>
</dbReference>
<dbReference type="PANTHER" id="PTHR43630:SF2">
    <property type="entry name" value="GLYCOSYLTRANSFERASE"/>
    <property type="match status" value="1"/>
</dbReference>
<proteinExistence type="inferred from homology"/>
<dbReference type="PANTHER" id="PTHR43630">
    <property type="entry name" value="POLY-BETA-1,6-N-ACETYL-D-GLUCOSAMINE SYNTHASE"/>
    <property type="match status" value="1"/>
</dbReference>
<dbReference type="SUPFAM" id="SSF53448">
    <property type="entry name" value="Nucleotide-diphospho-sugar transferases"/>
    <property type="match status" value="1"/>
</dbReference>
<gene>
    <name evidence="3" type="ORF">LMG28688_01212</name>
</gene>
<dbReference type="CDD" id="cd02511">
    <property type="entry name" value="Beta4Glucosyltransferase"/>
    <property type="match status" value="1"/>
</dbReference>
<feature type="domain" description="Glycosyltransferase 2-like" evidence="2">
    <location>
        <begin position="19"/>
        <end position="144"/>
    </location>
</feature>
<evidence type="ECO:0000259" key="2">
    <source>
        <dbReference type="Pfam" id="PF00535"/>
    </source>
</evidence>
<evidence type="ECO:0000313" key="3">
    <source>
        <dbReference type="EMBL" id="CAB3781470.1"/>
    </source>
</evidence>
<accession>A0A6J5FMN8</accession>
<dbReference type="Gene3D" id="3.90.550.10">
    <property type="entry name" value="Spore Coat Polysaccharide Biosynthesis Protein SpsA, Chain A"/>
    <property type="match status" value="1"/>
</dbReference>
<comment type="similarity">
    <text evidence="1">Belongs to the glycosyltransferase 2 family. WaaE/KdtX subfamily.</text>
</comment>